<sequence length="45" mass="5559">TYKHSEKPEIVYEMIEKMYTGPYIELFARPTEERSNWTYWGNELQ</sequence>
<name>X1DHC2_9ZZZZ</name>
<feature type="non-terminal residue" evidence="1">
    <location>
        <position position="1"/>
    </location>
</feature>
<protein>
    <submittedName>
        <fullName evidence="1">Uncharacterized protein</fullName>
    </submittedName>
</protein>
<gene>
    <name evidence="1" type="ORF">S01H4_61045</name>
</gene>
<dbReference type="AlphaFoldDB" id="X1DHC2"/>
<proteinExistence type="predicted"/>
<evidence type="ECO:0000313" key="1">
    <source>
        <dbReference type="EMBL" id="GAH07695.1"/>
    </source>
</evidence>
<accession>X1DHC2</accession>
<dbReference type="PROSITE" id="PS51143">
    <property type="entry name" value="MT_A70"/>
    <property type="match status" value="1"/>
</dbReference>
<dbReference type="EMBL" id="BART01036117">
    <property type="protein sequence ID" value="GAH07695.1"/>
    <property type="molecule type" value="Genomic_DNA"/>
</dbReference>
<organism evidence="1">
    <name type="scientific">marine sediment metagenome</name>
    <dbReference type="NCBI Taxonomy" id="412755"/>
    <lineage>
        <taxon>unclassified sequences</taxon>
        <taxon>metagenomes</taxon>
        <taxon>ecological metagenomes</taxon>
    </lineage>
</organism>
<comment type="caution">
    <text evidence="1">The sequence shown here is derived from an EMBL/GenBank/DDBJ whole genome shotgun (WGS) entry which is preliminary data.</text>
</comment>
<dbReference type="InterPro" id="IPR007757">
    <property type="entry name" value="MT-A70-like"/>
</dbReference>
<dbReference type="Pfam" id="PF05063">
    <property type="entry name" value="MT-A70"/>
    <property type="match status" value="1"/>
</dbReference>
<reference evidence="1" key="1">
    <citation type="journal article" date="2014" name="Front. Microbiol.">
        <title>High frequency of phylogenetically diverse reductive dehalogenase-homologous genes in deep subseafloor sedimentary metagenomes.</title>
        <authorList>
            <person name="Kawai M."/>
            <person name="Futagami T."/>
            <person name="Toyoda A."/>
            <person name="Takaki Y."/>
            <person name="Nishi S."/>
            <person name="Hori S."/>
            <person name="Arai W."/>
            <person name="Tsubouchi T."/>
            <person name="Morono Y."/>
            <person name="Uchiyama I."/>
            <person name="Ito T."/>
            <person name="Fujiyama A."/>
            <person name="Inagaki F."/>
            <person name="Takami H."/>
        </authorList>
    </citation>
    <scope>NUCLEOTIDE SEQUENCE</scope>
    <source>
        <strain evidence="1">Expedition CK06-06</strain>
    </source>
</reference>